<evidence type="ECO:0000313" key="4">
    <source>
        <dbReference type="Proteomes" id="UP001157418"/>
    </source>
</evidence>
<comment type="caution">
    <text evidence="3">The sequence shown here is derived from an EMBL/GenBank/DDBJ whole genome shotgun (WGS) entry which is preliminary data.</text>
</comment>
<sequence>MLSPIQSSSFNFSNIVGHHHHQNSNSETMTCKPLFFLFFLIFFHLLVMSFGYERQTFLTERFQPRRLLKTAASSLTSLSTDPSKLKGAAMNEPQTSVEDSLRKRPPSASNPSHN</sequence>
<keyword evidence="2" id="KW-0472">Membrane</keyword>
<accession>A0AAU9NJW4</accession>
<dbReference type="EMBL" id="CAKMRJ010004445">
    <property type="protein sequence ID" value="CAH1437994.1"/>
    <property type="molecule type" value="Genomic_DNA"/>
</dbReference>
<dbReference type="AlphaFoldDB" id="A0AAU9NJW4"/>
<gene>
    <name evidence="3" type="ORF">LVIROSA_LOCUS24277</name>
</gene>
<keyword evidence="2" id="KW-0812">Transmembrane</keyword>
<evidence type="ECO:0000256" key="1">
    <source>
        <dbReference type="SAM" id="MobiDB-lite"/>
    </source>
</evidence>
<keyword evidence="4" id="KW-1185">Reference proteome</keyword>
<name>A0AAU9NJW4_9ASTR</name>
<evidence type="ECO:0000313" key="3">
    <source>
        <dbReference type="EMBL" id="CAH1437994.1"/>
    </source>
</evidence>
<organism evidence="3 4">
    <name type="scientific">Lactuca virosa</name>
    <dbReference type="NCBI Taxonomy" id="75947"/>
    <lineage>
        <taxon>Eukaryota</taxon>
        <taxon>Viridiplantae</taxon>
        <taxon>Streptophyta</taxon>
        <taxon>Embryophyta</taxon>
        <taxon>Tracheophyta</taxon>
        <taxon>Spermatophyta</taxon>
        <taxon>Magnoliopsida</taxon>
        <taxon>eudicotyledons</taxon>
        <taxon>Gunneridae</taxon>
        <taxon>Pentapetalae</taxon>
        <taxon>asterids</taxon>
        <taxon>campanulids</taxon>
        <taxon>Asterales</taxon>
        <taxon>Asteraceae</taxon>
        <taxon>Cichorioideae</taxon>
        <taxon>Cichorieae</taxon>
        <taxon>Lactucinae</taxon>
        <taxon>Lactuca</taxon>
    </lineage>
</organism>
<proteinExistence type="predicted"/>
<feature type="transmembrane region" description="Helical" evidence="2">
    <location>
        <begin position="34"/>
        <end position="52"/>
    </location>
</feature>
<protein>
    <submittedName>
        <fullName evidence="3">Uncharacterized protein</fullName>
    </submittedName>
</protein>
<reference evidence="3 4" key="1">
    <citation type="submission" date="2022-01" db="EMBL/GenBank/DDBJ databases">
        <authorList>
            <person name="Xiong W."/>
            <person name="Schranz E."/>
        </authorList>
    </citation>
    <scope>NUCLEOTIDE SEQUENCE [LARGE SCALE GENOMIC DNA]</scope>
</reference>
<keyword evidence="2" id="KW-1133">Transmembrane helix</keyword>
<evidence type="ECO:0000256" key="2">
    <source>
        <dbReference type="SAM" id="Phobius"/>
    </source>
</evidence>
<dbReference type="Proteomes" id="UP001157418">
    <property type="component" value="Unassembled WGS sequence"/>
</dbReference>
<feature type="compositionally biased region" description="Low complexity" evidence="1">
    <location>
        <begin position="76"/>
        <end position="86"/>
    </location>
</feature>
<feature type="region of interest" description="Disordered" evidence="1">
    <location>
        <begin position="76"/>
        <end position="114"/>
    </location>
</feature>